<dbReference type="AlphaFoldDB" id="X0VAQ6"/>
<evidence type="ECO:0000313" key="2">
    <source>
        <dbReference type="EMBL" id="GAG09538.1"/>
    </source>
</evidence>
<accession>X0VAQ6</accession>
<name>X0VAQ6_9ZZZZ</name>
<keyword evidence="1" id="KW-0472">Membrane</keyword>
<feature type="transmembrane region" description="Helical" evidence="1">
    <location>
        <begin position="15"/>
        <end position="37"/>
    </location>
</feature>
<organism evidence="2">
    <name type="scientific">marine sediment metagenome</name>
    <dbReference type="NCBI Taxonomy" id="412755"/>
    <lineage>
        <taxon>unclassified sequences</taxon>
        <taxon>metagenomes</taxon>
        <taxon>ecological metagenomes</taxon>
    </lineage>
</organism>
<keyword evidence="1" id="KW-0812">Transmembrane</keyword>
<sequence>MDNINIDDSSISGGMIALIIIVVIVGIFLTVLFWYFVWKYFKGQSQKTDNTFEENKKMCLEQFKNDDTAKEKCLHDIIEQKTSDKKRQTHEKEGLAAAVIAEDFISHM</sequence>
<comment type="caution">
    <text evidence="2">The sequence shown here is derived from an EMBL/GenBank/DDBJ whole genome shotgun (WGS) entry which is preliminary data.</text>
</comment>
<reference evidence="2" key="1">
    <citation type="journal article" date="2014" name="Front. Microbiol.">
        <title>High frequency of phylogenetically diverse reductive dehalogenase-homologous genes in deep subseafloor sedimentary metagenomes.</title>
        <authorList>
            <person name="Kawai M."/>
            <person name="Futagami T."/>
            <person name="Toyoda A."/>
            <person name="Takaki Y."/>
            <person name="Nishi S."/>
            <person name="Hori S."/>
            <person name="Arai W."/>
            <person name="Tsubouchi T."/>
            <person name="Morono Y."/>
            <person name="Uchiyama I."/>
            <person name="Ito T."/>
            <person name="Fujiyama A."/>
            <person name="Inagaki F."/>
            <person name="Takami H."/>
        </authorList>
    </citation>
    <scope>NUCLEOTIDE SEQUENCE</scope>
    <source>
        <strain evidence="2">Expedition CK06-06</strain>
    </source>
</reference>
<proteinExistence type="predicted"/>
<gene>
    <name evidence="2" type="ORF">S01H1_40880</name>
</gene>
<dbReference type="EMBL" id="BARS01025903">
    <property type="protein sequence ID" value="GAG09538.1"/>
    <property type="molecule type" value="Genomic_DNA"/>
</dbReference>
<keyword evidence="1" id="KW-1133">Transmembrane helix</keyword>
<evidence type="ECO:0000256" key="1">
    <source>
        <dbReference type="SAM" id="Phobius"/>
    </source>
</evidence>
<protein>
    <submittedName>
        <fullName evidence="2">Uncharacterized protein</fullName>
    </submittedName>
</protein>